<dbReference type="InterPro" id="IPR050302">
    <property type="entry name" value="Rab_GAP_TBC_domain"/>
</dbReference>
<dbReference type="PROSITE" id="PS50086">
    <property type="entry name" value="TBC_RABGAP"/>
    <property type="match status" value="1"/>
</dbReference>
<keyword evidence="5" id="KW-1185">Reference proteome</keyword>
<dbReference type="FunFam" id="1.10.8.270:FF:000026">
    <property type="entry name" value="TBC (Tre-2/Bub2/Cdc16) domain family"/>
    <property type="match status" value="1"/>
</dbReference>
<feature type="coiled-coil region" evidence="1">
    <location>
        <begin position="177"/>
        <end position="214"/>
    </location>
</feature>
<comment type="caution">
    <text evidence="4">The sequence shown here is derived from an EMBL/GenBank/DDBJ whole genome shotgun (WGS) entry which is preliminary data.</text>
</comment>
<evidence type="ECO:0000313" key="5">
    <source>
        <dbReference type="Proteomes" id="UP000812287"/>
    </source>
</evidence>
<dbReference type="Gene3D" id="1.10.8.270">
    <property type="entry name" value="putative rabgap domain of human tbc1 domain family member 14 like domains"/>
    <property type="match status" value="1"/>
</dbReference>
<feature type="region of interest" description="Disordered" evidence="2">
    <location>
        <begin position="1"/>
        <end position="40"/>
    </location>
</feature>
<dbReference type="OrthoDB" id="294251at2759"/>
<name>A0A9P7VLT8_9AGAR</name>
<gene>
    <name evidence="4" type="ORF">BT62DRAFT_934792</name>
</gene>
<protein>
    <submittedName>
        <fullName evidence="4">TBC-domain-containing protein</fullName>
    </submittedName>
</protein>
<reference evidence="4" key="1">
    <citation type="submission" date="2020-11" db="EMBL/GenBank/DDBJ databases">
        <title>Adaptations for nitrogen fixation in a non-lichenized fungal sporocarp promotes dispersal by wood-feeding termites.</title>
        <authorList>
            <consortium name="DOE Joint Genome Institute"/>
            <person name="Koch R.A."/>
            <person name="Yoon G."/>
            <person name="Arayal U."/>
            <person name="Lail K."/>
            <person name="Amirebrahimi M."/>
            <person name="Labutti K."/>
            <person name="Lipzen A."/>
            <person name="Riley R."/>
            <person name="Barry K."/>
            <person name="Henrissat B."/>
            <person name="Grigoriev I.V."/>
            <person name="Herr J.R."/>
            <person name="Aime M.C."/>
        </authorList>
    </citation>
    <scope>NUCLEOTIDE SEQUENCE</scope>
    <source>
        <strain evidence="4">MCA 3950</strain>
    </source>
</reference>
<dbReference type="GeneID" id="66109082"/>
<dbReference type="AlphaFoldDB" id="A0A9P7VLT8"/>
<evidence type="ECO:0000259" key="3">
    <source>
        <dbReference type="PROSITE" id="PS50086"/>
    </source>
</evidence>
<feature type="compositionally biased region" description="Basic and acidic residues" evidence="2">
    <location>
        <begin position="410"/>
        <end position="423"/>
    </location>
</feature>
<feature type="compositionally biased region" description="Basic and acidic residues" evidence="2">
    <location>
        <begin position="785"/>
        <end position="796"/>
    </location>
</feature>
<dbReference type="GO" id="GO:0031267">
    <property type="term" value="F:small GTPase binding"/>
    <property type="evidence" value="ECO:0007669"/>
    <property type="project" value="TreeGrafter"/>
</dbReference>
<feature type="region of interest" description="Disordered" evidence="2">
    <location>
        <begin position="539"/>
        <end position="567"/>
    </location>
</feature>
<dbReference type="SUPFAM" id="SSF47923">
    <property type="entry name" value="Ypt/Rab-GAP domain of gyp1p"/>
    <property type="match status" value="2"/>
</dbReference>
<dbReference type="InterPro" id="IPR000195">
    <property type="entry name" value="Rab-GAP-TBC_dom"/>
</dbReference>
<evidence type="ECO:0000256" key="2">
    <source>
        <dbReference type="SAM" id="MobiDB-lite"/>
    </source>
</evidence>
<feature type="compositionally biased region" description="Low complexity" evidence="2">
    <location>
        <begin position="800"/>
        <end position="813"/>
    </location>
</feature>
<keyword evidence="1" id="KW-0175">Coiled coil</keyword>
<feature type="region of interest" description="Disordered" evidence="2">
    <location>
        <begin position="369"/>
        <end position="389"/>
    </location>
</feature>
<proteinExistence type="predicted"/>
<evidence type="ECO:0000313" key="4">
    <source>
        <dbReference type="EMBL" id="KAG7443548.1"/>
    </source>
</evidence>
<feature type="region of interest" description="Disordered" evidence="2">
    <location>
        <begin position="618"/>
        <end position="656"/>
    </location>
</feature>
<feature type="region of interest" description="Disordered" evidence="2">
    <location>
        <begin position="235"/>
        <end position="254"/>
    </location>
</feature>
<dbReference type="EMBL" id="MU250544">
    <property type="protein sequence ID" value="KAG7443548.1"/>
    <property type="molecule type" value="Genomic_DNA"/>
</dbReference>
<dbReference type="PANTHER" id="PTHR47219">
    <property type="entry name" value="RAB GTPASE-ACTIVATING PROTEIN 1-LIKE"/>
    <property type="match status" value="1"/>
</dbReference>
<feature type="region of interest" description="Disordered" evidence="2">
    <location>
        <begin position="785"/>
        <end position="823"/>
    </location>
</feature>
<feature type="region of interest" description="Disordered" evidence="2">
    <location>
        <begin position="403"/>
        <end position="436"/>
    </location>
</feature>
<dbReference type="InterPro" id="IPR035969">
    <property type="entry name" value="Rab-GAP_TBC_sf"/>
</dbReference>
<feature type="compositionally biased region" description="Polar residues" evidence="2">
    <location>
        <begin position="635"/>
        <end position="651"/>
    </location>
</feature>
<feature type="compositionally biased region" description="Polar residues" evidence="2">
    <location>
        <begin position="814"/>
        <end position="823"/>
    </location>
</feature>
<feature type="domain" description="Rab-GAP TBC" evidence="3">
    <location>
        <begin position="945"/>
        <end position="1133"/>
    </location>
</feature>
<dbReference type="GO" id="GO:0005096">
    <property type="term" value="F:GTPase activator activity"/>
    <property type="evidence" value="ECO:0007669"/>
    <property type="project" value="TreeGrafter"/>
</dbReference>
<dbReference type="Proteomes" id="UP000812287">
    <property type="component" value="Unassembled WGS sequence"/>
</dbReference>
<dbReference type="Pfam" id="PF00566">
    <property type="entry name" value="RabGAP-TBC"/>
    <property type="match status" value="1"/>
</dbReference>
<dbReference type="SMART" id="SM00164">
    <property type="entry name" value="TBC"/>
    <property type="match status" value="1"/>
</dbReference>
<sequence length="1210" mass="132350">MSSQSTTPVHSHPLSPDELHSSSRSRIRPPRDPDTRPTTNYFSLKAQFENDAVIVPSWDGSVRGHRKAERRLSTDVFLDKPTSPPSTPASPRIAPLIIVGTSNASMSTPPGTPNKRFPDFLLPNDVDAGDLHPPAASQVLATKWHEYSDEAIQSAISNLSASESPAGVSSHPYHSALRVLSLALNNLSRARSELEEQRRRLEEREGERRRRAENLMNGLQPSDQDVVRRVLQSIFTDEQPNEDDKGHDDGDHLHVRKRPSFMSLTESLSEAIADEVPLSRSIPDDLLTTPLVSTVDFGLTVDSVPAANEDSQILRDTGTDSGGETIKFNGLLHRSRAERSTIGDWMGTLWGKGKPSNRTRTVSTSAIARPESQDATPQIPSVSRPRRRTAKSVFGTLGISILNPGSSTSLKEDPPAAESRLEPSPDTASTKSDRTTHTAYTNTSAISSIGSPVQTPFSPVLAAPCLTTSLDPEISSTHSVQDPAPVTGAQGSSLRAIANATRVMTSDPSSILTDGGQDVGPLVSRLAFELIQNARDQGITFREQRQKDRKDRKPVETDKVGPVATLSQATGDASVTLSRALGSQSEASARAKTRAGPSFSVPSSFSAPLFGTFRSSQQNRKLSNAVGDNRKGAVQDQSTLRGGSNTVSPNGVTRKAPSVPLESIIPDTAKPPTQYLSRSYTPLTSRNFHFSMPLPHAASRLTIYHDSLDQKPLTDRYGFMYDVSLYDVLLLIRAKECGNTAPACLTGVKIADREEDNSWPDDDEENDLKNIVDIVKGKCDCDGESDTRSFHSHDSPSAESLSNSIHLGSSSNSKNRNSLAPPLTMTSSVTSILSVNTSTPRHACANTVRRLLDELIGIHDERQKARRKEWDAFVKQRRKVKFQKSHSSNSSISTGTNKAVAILGLSTEDTEDELAHSDGLIGFAQLGLSSNRDERKEFDKLIRAGIPLVYRPKVWMECSGALEMKEPGLFTDLLAESDPLSHAAMEIEKDVGRTMPLNVFFGGDGAGVDKLRRVLTAYSRRNPDVGYCQGMNLVTSTLLLVHADEEEAFWVLAALVERILPEHFFSPSLLPSRACPLVLSEYVQEHTSKLHAHLVELGVDLPAICFSWFLSLFTDCLPVETLFRVWDVFLVDGLDVLFRVALAILKSNEQELLRCQSIPAVYVALENLPTRMWEADKLLQLEAELRSSVFHTDLVNKRNSHALALGRLIS</sequence>
<feature type="compositionally biased region" description="Basic and acidic residues" evidence="2">
    <location>
        <begin position="242"/>
        <end position="253"/>
    </location>
</feature>
<evidence type="ECO:0000256" key="1">
    <source>
        <dbReference type="SAM" id="Coils"/>
    </source>
</evidence>
<organism evidence="4 5">
    <name type="scientific">Guyanagaster necrorhizus</name>
    <dbReference type="NCBI Taxonomy" id="856835"/>
    <lineage>
        <taxon>Eukaryota</taxon>
        <taxon>Fungi</taxon>
        <taxon>Dikarya</taxon>
        <taxon>Basidiomycota</taxon>
        <taxon>Agaricomycotina</taxon>
        <taxon>Agaricomycetes</taxon>
        <taxon>Agaricomycetidae</taxon>
        <taxon>Agaricales</taxon>
        <taxon>Marasmiineae</taxon>
        <taxon>Physalacriaceae</taxon>
        <taxon>Guyanagaster</taxon>
    </lineage>
</organism>
<dbReference type="PANTHER" id="PTHR47219:SF20">
    <property type="entry name" value="TBC1 DOMAIN FAMILY MEMBER 2B"/>
    <property type="match status" value="1"/>
</dbReference>
<dbReference type="RefSeq" id="XP_043037048.1">
    <property type="nucleotide sequence ID" value="XM_043186785.1"/>
</dbReference>
<dbReference type="Gene3D" id="1.10.472.80">
    <property type="entry name" value="Ypt/Rab-GAP domain of gyp1p, domain 3"/>
    <property type="match status" value="1"/>
</dbReference>
<feature type="compositionally biased region" description="Basic and acidic residues" evidence="2">
    <location>
        <begin position="542"/>
        <end position="559"/>
    </location>
</feature>
<feature type="region of interest" description="Disordered" evidence="2">
    <location>
        <begin position="61"/>
        <end position="92"/>
    </location>
</feature>
<accession>A0A9P7VLT8</accession>